<protein>
    <recommendedName>
        <fullName evidence="3">Nitrogen regulatory protein P-II family</fullName>
    </recommendedName>
</protein>
<proteinExistence type="predicted"/>
<dbReference type="EMBL" id="SLUO01000010">
    <property type="protein sequence ID" value="TCL56864.1"/>
    <property type="molecule type" value="Genomic_DNA"/>
</dbReference>
<evidence type="ECO:0000313" key="1">
    <source>
        <dbReference type="EMBL" id="TCL56864.1"/>
    </source>
</evidence>
<dbReference type="InterPro" id="IPR011322">
    <property type="entry name" value="N-reg_PII-like_a/b"/>
</dbReference>
<gene>
    <name evidence="1" type="ORF">EDD76_11036</name>
</gene>
<dbReference type="AlphaFoldDB" id="A0A4R1QXQ6"/>
<dbReference type="STRING" id="1469948.GCA_000732725_02806"/>
<keyword evidence="2" id="KW-1185">Reference proteome</keyword>
<dbReference type="Gene3D" id="3.30.70.120">
    <property type="match status" value="1"/>
</dbReference>
<accession>A0A4R1QXQ6</accession>
<sequence>MIHDDVPSCLEFLTIIAGRKLKASLIESLSAEGGRLITVMYGKGSVKTDYLRDMFGLVPEENKVVITCLLPCKKVDTVMDMLVSKFHFDKPNTGIAFTVPINITF</sequence>
<comment type="caution">
    <text evidence="1">The sequence shown here is derived from an EMBL/GenBank/DDBJ whole genome shotgun (WGS) entry which is preliminary data.</text>
</comment>
<reference evidence="1 2" key="1">
    <citation type="submission" date="2019-03" db="EMBL/GenBank/DDBJ databases">
        <title>Genomic Encyclopedia of Type Strains, Phase IV (KMG-IV): sequencing the most valuable type-strain genomes for metagenomic binning, comparative biology and taxonomic classification.</title>
        <authorList>
            <person name="Goeker M."/>
        </authorList>
    </citation>
    <scope>NUCLEOTIDE SEQUENCE [LARGE SCALE GENOMIC DNA]</scope>
    <source>
        <strain evidence="1 2">DSM 100556</strain>
    </source>
</reference>
<dbReference type="SUPFAM" id="SSF54913">
    <property type="entry name" value="GlnB-like"/>
    <property type="match status" value="1"/>
</dbReference>
<dbReference type="RefSeq" id="WP_242843315.1">
    <property type="nucleotide sequence ID" value="NZ_JPNB01000002.1"/>
</dbReference>
<dbReference type="Proteomes" id="UP000295718">
    <property type="component" value="Unassembled WGS sequence"/>
</dbReference>
<evidence type="ECO:0000313" key="2">
    <source>
        <dbReference type="Proteomes" id="UP000295718"/>
    </source>
</evidence>
<organism evidence="1 2">
    <name type="scientific">Kineothrix alysoides</name>
    <dbReference type="NCBI Taxonomy" id="1469948"/>
    <lineage>
        <taxon>Bacteria</taxon>
        <taxon>Bacillati</taxon>
        <taxon>Bacillota</taxon>
        <taxon>Clostridia</taxon>
        <taxon>Lachnospirales</taxon>
        <taxon>Lachnospiraceae</taxon>
        <taxon>Kineothrix</taxon>
    </lineage>
</organism>
<name>A0A4R1QXQ6_9FIRM</name>
<dbReference type="InterPro" id="IPR015867">
    <property type="entry name" value="N-reg_PII/ATP_PRibTrfase_C"/>
</dbReference>
<evidence type="ECO:0008006" key="3">
    <source>
        <dbReference type="Google" id="ProtNLM"/>
    </source>
</evidence>